<evidence type="ECO:0000313" key="3">
    <source>
        <dbReference type="Proteomes" id="UP001320420"/>
    </source>
</evidence>
<protein>
    <submittedName>
        <fullName evidence="2">Uncharacterized protein</fullName>
    </submittedName>
</protein>
<dbReference type="EMBL" id="JAKJXP020000134">
    <property type="protein sequence ID" value="KAK7743651.1"/>
    <property type="molecule type" value="Genomic_DNA"/>
</dbReference>
<reference evidence="2 3" key="1">
    <citation type="submission" date="2024-02" db="EMBL/GenBank/DDBJ databases">
        <title>De novo assembly and annotation of 12 fungi associated with fruit tree decline syndrome in Ontario, Canada.</title>
        <authorList>
            <person name="Sulman M."/>
            <person name="Ellouze W."/>
            <person name="Ilyukhin E."/>
        </authorList>
    </citation>
    <scope>NUCLEOTIDE SEQUENCE [LARGE SCALE GENOMIC DNA]</scope>
    <source>
        <strain evidence="2 3">M11/M66-122</strain>
    </source>
</reference>
<feature type="region of interest" description="Disordered" evidence="1">
    <location>
        <begin position="25"/>
        <end position="47"/>
    </location>
</feature>
<evidence type="ECO:0000313" key="2">
    <source>
        <dbReference type="EMBL" id="KAK7743651.1"/>
    </source>
</evidence>
<gene>
    <name evidence="2" type="ORF">SLS62_010554</name>
</gene>
<comment type="caution">
    <text evidence="2">The sequence shown here is derived from an EMBL/GenBank/DDBJ whole genome shotgun (WGS) entry which is preliminary data.</text>
</comment>
<organism evidence="2 3">
    <name type="scientific">Diatrype stigma</name>
    <dbReference type="NCBI Taxonomy" id="117547"/>
    <lineage>
        <taxon>Eukaryota</taxon>
        <taxon>Fungi</taxon>
        <taxon>Dikarya</taxon>
        <taxon>Ascomycota</taxon>
        <taxon>Pezizomycotina</taxon>
        <taxon>Sordariomycetes</taxon>
        <taxon>Xylariomycetidae</taxon>
        <taxon>Xylariales</taxon>
        <taxon>Diatrypaceae</taxon>
        <taxon>Diatrype</taxon>
    </lineage>
</organism>
<proteinExistence type="predicted"/>
<sequence>MSPIAIYRLQPSVIQVARRIPARSFRTERPQGINEGPAFSPPPSGPNADVQPGDYVWAWCKEHDIALADRMKGLRVKQLDNRFKLSVFTSRQHCIDITHMRYFDKYEHPYARTMFDVYIAKKKATLWYKAWAGSSALPFVISTAERRIKRAIRLALESRGYDRDGRRMETADGRRTRAGADAVDLFGTLKIQTAEPKLVCNVKFAELQERIDKIMGMVEIELRRGT</sequence>
<name>A0AAN9U9C7_9PEZI</name>
<keyword evidence="3" id="KW-1185">Reference proteome</keyword>
<accession>A0AAN9U9C7</accession>
<dbReference type="AlphaFoldDB" id="A0AAN9U9C7"/>
<dbReference type="Proteomes" id="UP001320420">
    <property type="component" value="Unassembled WGS sequence"/>
</dbReference>
<evidence type="ECO:0000256" key="1">
    <source>
        <dbReference type="SAM" id="MobiDB-lite"/>
    </source>
</evidence>